<keyword evidence="2" id="KW-1185">Reference proteome</keyword>
<dbReference type="Proteomes" id="UP001224428">
    <property type="component" value="Unassembled WGS sequence"/>
</dbReference>
<evidence type="ECO:0000313" key="2">
    <source>
        <dbReference type="Proteomes" id="UP001224428"/>
    </source>
</evidence>
<dbReference type="AlphaFoldDB" id="A0AAJ1UZT8"/>
<dbReference type="EMBL" id="JASDDP010000025">
    <property type="protein sequence ID" value="MDJ1646063.1"/>
    <property type="molecule type" value="Genomic_DNA"/>
</dbReference>
<dbReference type="Gene3D" id="1.20.1260.10">
    <property type="match status" value="1"/>
</dbReference>
<protein>
    <recommendedName>
        <fullName evidence="3">DNA starvation/stationary phase protection protein</fullName>
    </recommendedName>
</protein>
<dbReference type="RefSeq" id="WP_283823754.1">
    <property type="nucleotide sequence ID" value="NZ_JASDAY010000022.1"/>
</dbReference>
<evidence type="ECO:0000313" key="1">
    <source>
        <dbReference type="EMBL" id="MDJ1646063.1"/>
    </source>
</evidence>
<dbReference type="SUPFAM" id="SSF47240">
    <property type="entry name" value="Ferritin-like"/>
    <property type="match status" value="1"/>
</dbReference>
<name>A0AAJ1UZT8_9MOLU</name>
<sequence>MRDLENKLMKLHATLAQMEFKLKNFRWNVVGLDHFEAYKQLNDLIFTCSSSYDEIGDLIIQLGGLPIVEFNKISKESLINSEPSKKFDSLFIADILIEDFQKILEFTTTTQWNMLMQPVIDNLNKWMLKAVWQWQSVLTDVEQI</sequence>
<dbReference type="InterPro" id="IPR009078">
    <property type="entry name" value="Ferritin-like_SF"/>
</dbReference>
<reference evidence="1" key="1">
    <citation type="submission" date="2023-05" db="EMBL/GenBank/DDBJ databases">
        <title>Mycoplasma phocimorsus sp. nov., isolated from Scandinavian patients with seal finger or septic arthritis after contact with seals.</title>
        <authorList>
            <person name="Skafte-Holm A."/>
            <person name="Pedersen T.R."/>
            <person name="Froelund M."/>
            <person name="Stegger M."/>
            <person name="Qvortrup K."/>
            <person name="Michaels D.L."/>
            <person name="Brown D.R."/>
            <person name="Jensen J.S."/>
        </authorList>
    </citation>
    <scope>NUCLEOTIDE SEQUENCE</scope>
    <source>
        <strain evidence="1">M5725</strain>
    </source>
</reference>
<comment type="caution">
    <text evidence="1">The sequence shown here is derived from an EMBL/GenBank/DDBJ whole genome shotgun (WGS) entry which is preliminary data.</text>
</comment>
<evidence type="ECO:0008006" key="3">
    <source>
        <dbReference type="Google" id="ProtNLM"/>
    </source>
</evidence>
<organism evidence="1 2">
    <name type="scientific">Mycoplasma phocimorsus</name>
    <dbReference type="NCBI Taxonomy" id="3045839"/>
    <lineage>
        <taxon>Bacteria</taxon>
        <taxon>Bacillati</taxon>
        <taxon>Mycoplasmatota</taxon>
        <taxon>Mollicutes</taxon>
        <taxon>Mycoplasmataceae</taxon>
        <taxon>Mycoplasma</taxon>
    </lineage>
</organism>
<accession>A0AAJ1UZT8</accession>
<dbReference type="InterPro" id="IPR012347">
    <property type="entry name" value="Ferritin-like"/>
</dbReference>
<proteinExistence type="predicted"/>
<gene>
    <name evidence="1" type="ORF">QLQ80_03165</name>
</gene>